<sequence>MLFIYDVGVEQIEKLKSLFDEIQKSNKNKIPYALALNYESDKQDDAVSDETVDELIRDFQCRVFEIKNYSKKDIENIFFYLNQRIAERISCNKPKKKEIESKN</sequence>
<proteinExistence type="predicted"/>
<reference evidence="1 2" key="1">
    <citation type="submission" date="2024-04" db="EMBL/GenBank/DDBJ databases">
        <title>Tritrichomonas musculus Genome.</title>
        <authorList>
            <person name="Alves-Ferreira E."/>
            <person name="Grigg M."/>
            <person name="Lorenzi H."/>
            <person name="Galac M."/>
        </authorList>
    </citation>
    <scope>NUCLEOTIDE SEQUENCE [LARGE SCALE GENOMIC DNA]</scope>
    <source>
        <strain evidence="1 2">EAF2021</strain>
    </source>
</reference>
<dbReference type="Gene3D" id="3.40.50.300">
    <property type="entry name" value="P-loop containing nucleotide triphosphate hydrolases"/>
    <property type="match status" value="1"/>
</dbReference>
<protein>
    <submittedName>
        <fullName evidence="1">Uncharacterized protein</fullName>
    </submittedName>
</protein>
<accession>A0ABR2JF44</accession>
<evidence type="ECO:0000313" key="2">
    <source>
        <dbReference type="Proteomes" id="UP001470230"/>
    </source>
</evidence>
<gene>
    <name evidence="1" type="ORF">M9Y10_006600</name>
</gene>
<dbReference type="SUPFAM" id="SSF52540">
    <property type="entry name" value="P-loop containing nucleoside triphosphate hydrolases"/>
    <property type="match status" value="1"/>
</dbReference>
<name>A0ABR2JF44_9EUKA</name>
<keyword evidence="2" id="KW-1185">Reference proteome</keyword>
<organism evidence="1 2">
    <name type="scientific">Tritrichomonas musculus</name>
    <dbReference type="NCBI Taxonomy" id="1915356"/>
    <lineage>
        <taxon>Eukaryota</taxon>
        <taxon>Metamonada</taxon>
        <taxon>Parabasalia</taxon>
        <taxon>Tritrichomonadida</taxon>
        <taxon>Tritrichomonadidae</taxon>
        <taxon>Tritrichomonas</taxon>
    </lineage>
</organism>
<dbReference type="InterPro" id="IPR027417">
    <property type="entry name" value="P-loop_NTPase"/>
</dbReference>
<dbReference type="Proteomes" id="UP001470230">
    <property type="component" value="Unassembled WGS sequence"/>
</dbReference>
<evidence type="ECO:0000313" key="1">
    <source>
        <dbReference type="EMBL" id="KAK8876396.1"/>
    </source>
</evidence>
<dbReference type="EMBL" id="JAPFFF010000012">
    <property type="protein sequence ID" value="KAK8876396.1"/>
    <property type="molecule type" value="Genomic_DNA"/>
</dbReference>
<comment type="caution">
    <text evidence="1">The sequence shown here is derived from an EMBL/GenBank/DDBJ whole genome shotgun (WGS) entry which is preliminary data.</text>
</comment>